<keyword evidence="1" id="KW-0687">Ribonucleoprotein</keyword>
<dbReference type="SUPFAM" id="SSF53335">
    <property type="entry name" value="S-adenosyl-L-methionine-dependent methyltransferases"/>
    <property type="match status" value="1"/>
</dbReference>
<evidence type="ECO:0000313" key="2">
    <source>
        <dbReference type="Proteomes" id="UP000829542"/>
    </source>
</evidence>
<dbReference type="GO" id="GO:0005840">
    <property type="term" value="C:ribosome"/>
    <property type="evidence" value="ECO:0007669"/>
    <property type="project" value="UniProtKB-KW"/>
</dbReference>
<dbReference type="PANTHER" id="PTHR14614">
    <property type="entry name" value="HEPATOCELLULAR CARCINOMA-ASSOCIATED ANTIGEN"/>
    <property type="match status" value="1"/>
</dbReference>
<dbReference type="Pfam" id="PF10294">
    <property type="entry name" value="Methyltransf_16"/>
    <property type="match status" value="1"/>
</dbReference>
<evidence type="ECO:0000313" key="1">
    <source>
        <dbReference type="EMBL" id="UNM95376.1"/>
    </source>
</evidence>
<reference evidence="1 2" key="1">
    <citation type="submission" date="2022-03" db="EMBL/GenBank/DDBJ databases">
        <title>Ignatzschineria rhizosphaerae HR5S32.</title>
        <authorList>
            <person name="Sun J.Q."/>
            <person name="Feng J.Y."/>
        </authorList>
    </citation>
    <scope>NUCLEOTIDE SEQUENCE [LARGE SCALE GENOMIC DNA]</scope>
    <source>
        <strain evidence="1 2">HR5S32</strain>
    </source>
</reference>
<sequence length="230" mass="25888">MNTIPYETKRQSVAINHDLSFTIKSLLDQQQFYDPLDQAKRLGICSAAWPIFGMLWPSSVQLALKLLKYPTPEDHHLLEIGCGLGIASLTAQSLGYNITASDRHPLAGKFLAKNAKLNDLPAIRFKHAQWGNVPIPSLADTNAPLLTGHYQHIIASDVLYEPNAAIEVARFIHQFADEKCTVWVIDPSRGYHNHFTREMAQYGFTLQEHIRLSEPVNNAPYKGRLLIYAK</sequence>
<dbReference type="GO" id="GO:0008168">
    <property type="term" value="F:methyltransferase activity"/>
    <property type="evidence" value="ECO:0007669"/>
    <property type="project" value="UniProtKB-KW"/>
</dbReference>
<keyword evidence="1" id="KW-0489">Methyltransferase</keyword>
<name>A0ABY3X0T9_9GAMM</name>
<dbReference type="InterPro" id="IPR019410">
    <property type="entry name" value="Methyltransf_16"/>
</dbReference>
<keyword evidence="2" id="KW-1185">Reference proteome</keyword>
<keyword evidence="1" id="KW-0689">Ribosomal protein</keyword>
<dbReference type="InterPro" id="IPR029063">
    <property type="entry name" value="SAM-dependent_MTases_sf"/>
</dbReference>
<dbReference type="Proteomes" id="UP000829542">
    <property type="component" value="Chromosome"/>
</dbReference>
<keyword evidence="1" id="KW-0808">Transferase</keyword>
<dbReference type="Gene3D" id="3.40.50.150">
    <property type="entry name" value="Vaccinia Virus protein VP39"/>
    <property type="match status" value="1"/>
</dbReference>
<dbReference type="GO" id="GO:0032259">
    <property type="term" value="P:methylation"/>
    <property type="evidence" value="ECO:0007669"/>
    <property type="project" value="UniProtKB-KW"/>
</dbReference>
<accession>A0ABY3X0T9</accession>
<dbReference type="EMBL" id="CP093379">
    <property type="protein sequence ID" value="UNM95376.1"/>
    <property type="molecule type" value="Genomic_DNA"/>
</dbReference>
<dbReference type="RefSeq" id="WP_242147564.1">
    <property type="nucleotide sequence ID" value="NZ_CP093379.1"/>
</dbReference>
<gene>
    <name evidence="1" type="ORF">MMG00_09060</name>
</gene>
<proteinExistence type="predicted"/>
<organism evidence="1 2">
    <name type="scientific">Ignatzschineria rhizosphaerae</name>
    <dbReference type="NCBI Taxonomy" id="2923279"/>
    <lineage>
        <taxon>Bacteria</taxon>
        <taxon>Pseudomonadati</taxon>
        <taxon>Pseudomonadota</taxon>
        <taxon>Gammaproteobacteria</taxon>
        <taxon>Cardiobacteriales</taxon>
        <taxon>Ignatzschineriaceae</taxon>
        <taxon>Ignatzschineria</taxon>
    </lineage>
</organism>
<protein>
    <submittedName>
        <fullName evidence="1">50S ribosomal protein L11 methyltransferase</fullName>
    </submittedName>
</protein>